<dbReference type="EMBL" id="BATB01000038">
    <property type="protein sequence ID" value="GAD56490.1"/>
    <property type="molecule type" value="Genomic_DNA"/>
</dbReference>
<dbReference type="RefSeq" id="WP_021694591.1">
    <property type="nucleotide sequence ID" value="NZ_BATB01000038.1"/>
</dbReference>
<proteinExistence type="predicted"/>
<reference evidence="1" key="1">
    <citation type="journal article" date="2013" name="Genome Announc.">
        <title>Draft Genome Sequence of Loktanella cinnabarina LL-001T, Isolated from Deep-Sea Floor Sediment.</title>
        <authorList>
            <person name="Nishi S."/>
            <person name="Tsubouchi T."/>
            <person name="Takaki Y."/>
            <person name="Koyanagi R."/>
            <person name="Satoh N."/>
            <person name="Maruyama T."/>
            <person name="Hatada Y."/>
        </authorList>
    </citation>
    <scope>NUCLEOTIDE SEQUENCE [LARGE SCALE GENOMIC DNA]</scope>
    <source>
        <strain evidence="1">LL-001</strain>
    </source>
</reference>
<dbReference type="InterPro" id="IPR036291">
    <property type="entry name" value="NAD(P)-bd_dom_sf"/>
</dbReference>
<dbReference type="STRING" id="1337093.MBELCI_2542"/>
<protein>
    <submittedName>
        <fullName evidence="1">3-oxoacyl-[acyl-carrier protein] reductase</fullName>
    </submittedName>
</protein>
<accession>U2Z4Z2</accession>
<dbReference type="Proteomes" id="UP000016566">
    <property type="component" value="Unassembled WGS sequence"/>
</dbReference>
<gene>
    <name evidence="1" type="ORF">MBELCI_2542</name>
</gene>
<evidence type="ECO:0000313" key="2">
    <source>
        <dbReference type="Proteomes" id="UP000016566"/>
    </source>
</evidence>
<dbReference type="InterPro" id="IPR002347">
    <property type="entry name" value="SDR_fam"/>
</dbReference>
<evidence type="ECO:0000313" key="1">
    <source>
        <dbReference type="EMBL" id="GAD56490.1"/>
    </source>
</evidence>
<dbReference type="eggNOG" id="COG1028">
    <property type="taxonomic scope" value="Bacteria"/>
</dbReference>
<organism evidence="1 2">
    <name type="scientific">Limimaricola cinnabarinus LL-001</name>
    <dbReference type="NCBI Taxonomy" id="1337093"/>
    <lineage>
        <taxon>Bacteria</taxon>
        <taxon>Pseudomonadati</taxon>
        <taxon>Pseudomonadota</taxon>
        <taxon>Alphaproteobacteria</taxon>
        <taxon>Rhodobacterales</taxon>
        <taxon>Paracoccaceae</taxon>
        <taxon>Limimaricola</taxon>
    </lineage>
</organism>
<dbReference type="Pfam" id="PF13561">
    <property type="entry name" value="adh_short_C2"/>
    <property type="match status" value="1"/>
</dbReference>
<dbReference type="SUPFAM" id="SSF51735">
    <property type="entry name" value="NAD(P)-binding Rossmann-fold domains"/>
    <property type="match status" value="1"/>
</dbReference>
<comment type="caution">
    <text evidence="1">The sequence shown here is derived from an EMBL/GenBank/DDBJ whole genome shotgun (WGS) entry which is preliminary data.</text>
</comment>
<dbReference type="OrthoDB" id="9779623at2"/>
<keyword evidence="2" id="KW-1185">Reference proteome</keyword>
<sequence>MALNDRIISITAAGQGIGATPDPVRAEQEAVARQPMGRRAMVEDLTPSVLHLLSDDSRFITGQAAPVEGGVKI</sequence>
<dbReference type="AlphaFoldDB" id="U2Z4Z2"/>
<dbReference type="Gene3D" id="3.40.50.720">
    <property type="entry name" value="NAD(P)-binding Rossmann-like Domain"/>
    <property type="match status" value="1"/>
</dbReference>
<name>U2Z4Z2_9RHOB</name>